<gene>
    <name evidence="10" type="ORF">A3K89_06735</name>
</gene>
<sequence>MIRVTDTELMTIGVFARTTGLTPGALRFYADSGVLTPAEVDEFSGYRYYAAAQIDHAVTIRQLRDIGMPLDAVADVLSGNPAAIDRHVARLGDDARRAGRTAAALHRTFAIENEERFMITVNGPVFANAVEQVMTATTHDPEAPVLSGVFLEIDSATMTLTATDRYRLSTRTMPVQSSRQWTGVLDGTDLRAVLPFVRRTHRVHIEMRSSAVAFMADGGDAQPCRVLAEQFPDYRAMLDGLPDATARVVVSRTALLRALEEQPNEYVNLVVAENSIELGGLELPAAVTGSQCVLAFGVTTLYPAAASGLGPDVMLDIIGEAMPVLVRSADDGDLLTSAMPVEPSLVGG</sequence>
<dbReference type="SMART" id="SM00480">
    <property type="entry name" value="POL3Bc"/>
    <property type="match status" value="1"/>
</dbReference>
<keyword evidence="3" id="KW-0963">Cytoplasm</keyword>
<evidence type="ECO:0000259" key="9">
    <source>
        <dbReference type="PROSITE" id="PS50937"/>
    </source>
</evidence>
<evidence type="ECO:0000256" key="6">
    <source>
        <dbReference type="ARBA" id="ARBA00022705"/>
    </source>
</evidence>
<dbReference type="GO" id="GO:0005737">
    <property type="term" value="C:cytoplasm"/>
    <property type="evidence" value="ECO:0007669"/>
    <property type="project" value="UniProtKB-SubCell"/>
</dbReference>
<evidence type="ECO:0000256" key="4">
    <source>
        <dbReference type="ARBA" id="ARBA00022679"/>
    </source>
</evidence>
<evidence type="ECO:0000313" key="11">
    <source>
        <dbReference type="Proteomes" id="UP000077519"/>
    </source>
</evidence>
<dbReference type="GO" id="GO:0009360">
    <property type="term" value="C:DNA polymerase III complex"/>
    <property type="evidence" value="ECO:0007669"/>
    <property type="project" value="InterPro"/>
</dbReference>
<dbReference type="SMART" id="SM00422">
    <property type="entry name" value="HTH_MERR"/>
    <property type="match status" value="1"/>
</dbReference>
<evidence type="ECO:0000256" key="7">
    <source>
        <dbReference type="ARBA" id="ARBA00022932"/>
    </source>
</evidence>
<evidence type="ECO:0000313" key="10">
    <source>
        <dbReference type="EMBL" id="OAK52515.1"/>
    </source>
</evidence>
<dbReference type="InterPro" id="IPR001001">
    <property type="entry name" value="DNA_polIII_beta"/>
</dbReference>
<dbReference type="GO" id="GO:0006271">
    <property type="term" value="P:DNA strand elongation involved in DNA replication"/>
    <property type="evidence" value="ECO:0007669"/>
    <property type="project" value="TreeGrafter"/>
</dbReference>
<dbReference type="GO" id="GO:0006355">
    <property type="term" value="P:regulation of DNA-templated transcription"/>
    <property type="evidence" value="ECO:0007669"/>
    <property type="project" value="InterPro"/>
</dbReference>
<name>A0A177YAG5_9NOCA</name>
<dbReference type="Pfam" id="PF02767">
    <property type="entry name" value="DNA_pol3_beta_2"/>
    <property type="match status" value="1"/>
</dbReference>
<dbReference type="Proteomes" id="UP000077519">
    <property type="component" value="Unassembled WGS sequence"/>
</dbReference>
<dbReference type="PANTHER" id="PTHR30478:SF0">
    <property type="entry name" value="BETA SLIDING CLAMP"/>
    <property type="match status" value="1"/>
</dbReference>
<keyword evidence="7" id="KW-0239">DNA-directed DNA polymerase</keyword>
<dbReference type="GO" id="GO:0008408">
    <property type="term" value="F:3'-5' exonuclease activity"/>
    <property type="evidence" value="ECO:0007669"/>
    <property type="project" value="InterPro"/>
</dbReference>
<comment type="caution">
    <text evidence="10">The sequence shown here is derived from an EMBL/GenBank/DDBJ whole genome shotgun (WGS) entry which is preliminary data.</text>
</comment>
<dbReference type="EMBL" id="LVHI01000023">
    <property type="protein sequence ID" value="OAK52515.1"/>
    <property type="molecule type" value="Genomic_DNA"/>
</dbReference>
<protein>
    <recommendedName>
        <fullName evidence="9">HTH merR-type domain-containing protein</fullName>
    </recommendedName>
</protein>
<dbReference type="InterPro" id="IPR022637">
    <property type="entry name" value="DNA_polIII_beta_cen"/>
</dbReference>
<evidence type="ECO:0000256" key="8">
    <source>
        <dbReference type="ARBA" id="ARBA00023125"/>
    </source>
</evidence>
<organism evidence="10 11">
    <name type="scientific">Rhodococcoides kyotonense</name>
    <dbReference type="NCBI Taxonomy" id="398843"/>
    <lineage>
        <taxon>Bacteria</taxon>
        <taxon>Bacillati</taxon>
        <taxon>Actinomycetota</taxon>
        <taxon>Actinomycetes</taxon>
        <taxon>Mycobacteriales</taxon>
        <taxon>Nocardiaceae</taxon>
        <taxon>Rhodococcoides</taxon>
    </lineage>
</organism>
<dbReference type="Pfam" id="PF13411">
    <property type="entry name" value="MerR_1"/>
    <property type="match status" value="1"/>
</dbReference>
<dbReference type="AlphaFoldDB" id="A0A177YAG5"/>
<evidence type="ECO:0000256" key="3">
    <source>
        <dbReference type="ARBA" id="ARBA00022490"/>
    </source>
</evidence>
<evidence type="ECO:0000256" key="1">
    <source>
        <dbReference type="ARBA" id="ARBA00004496"/>
    </source>
</evidence>
<comment type="subcellular location">
    <subcellularLocation>
        <location evidence="1">Cytoplasm</location>
    </subcellularLocation>
</comment>
<dbReference type="PROSITE" id="PS50937">
    <property type="entry name" value="HTH_MERR_2"/>
    <property type="match status" value="1"/>
</dbReference>
<dbReference type="SUPFAM" id="SSF55979">
    <property type="entry name" value="DNA clamp"/>
    <property type="match status" value="1"/>
</dbReference>
<dbReference type="GO" id="GO:0003677">
    <property type="term" value="F:DNA binding"/>
    <property type="evidence" value="ECO:0007669"/>
    <property type="project" value="UniProtKB-KW"/>
</dbReference>
<evidence type="ECO:0000256" key="2">
    <source>
        <dbReference type="ARBA" id="ARBA00010752"/>
    </source>
</evidence>
<keyword evidence="8" id="KW-0238">DNA-binding</keyword>
<feature type="domain" description="HTH merR-type" evidence="9">
    <location>
        <begin position="9"/>
        <end position="79"/>
    </location>
</feature>
<dbReference type="Gene3D" id="1.10.1660.10">
    <property type="match status" value="1"/>
</dbReference>
<dbReference type="Gene3D" id="3.10.150.10">
    <property type="entry name" value="DNA Polymerase III, subunit A, domain 2"/>
    <property type="match status" value="1"/>
</dbReference>
<keyword evidence="4" id="KW-0808">Transferase</keyword>
<reference evidence="10 11" key="1">
    <citation type="submission" date="2016-03" db="EMBL/GenBank/DDBJ databases">
        <title>Genome sequence of Rhodococcus kyotonensis KB10.</title>
        <authorList>
            <person name="Jeong H."/>
            <person name="Hong C.E."/>
            <person name="Jo S.H."/>
            <person name="Park J.M."/>
        </authorList>
    </citation>
    <scope>NUCLEOTIDE SEQUENCE [LARGE SCALE GENOMIC DNA]</scope>
    <source>
        <strain evidence="10 11">KB10</strain>
    </source>
</reference>
<keyword evidence="11" id="KW-1185">Reference proteome</keyword>
<dbReference type="SUPFAM" id="SSF46955">
    <property type="entry name" value="Putative DNA-binding domain"/>
    <property type="match status" value="1"/>
</dbReference>
<comment type="similarity">
    <text evidence="2">Belongs to the beta sliding clamp family.</text>
</comment>
<accession>A0A177YAG5</accession>
<dbReference type="GO" id="GO:0003887">
    <property type="term" value="F:DNA-directed DNA polymerase activity"/>
    <property type="evidence" value="ECO:0007669"/>
    <property type="project" value="UniProtKB-KW"/>
</dbReference>
<keyword evidence="6" id="KW-0235">DNA replication</keyword>
<dbReference type="InterPro" id="IPR009061">
    <property type="entry name" value="DNA-bd_dom_put_sf"/>
</dbReference>
<keyword evidence="5" id="KW-0548">Nucleotidyltransferase</keyword>
<proteinExistence type="inferred from homology"/>
<dbReference type="InterPro" id="IPR000551">
    <property type="entry name" value="MerR-type_HTH_dom"/>
</dbReference>
<dbReference type="PANTHER" id="PTHR30478">
    <property type="entry name" value="DNA POLYMERASE III SUBUNIT BETA"/>
    <property type="match status" value="1"/>
</dbReference>
<evidence type="ECO:0000256" key="5">
    <source>
        <dbReference type="ARBA" id="ARBA00022695"/>
    </source>
</evidence>
<dbReference type="InterPro" id="IPR046938">
    <property type="entry name" value="DNA_clamp_sf"/>
</dbReference>